<dbReference type="STRING" id="571932.SAMN05421743_11846"/>
<dbReference type="OrthoDB" id="1682150at2"/>
<dbReference type="Proteomes" id="UP000198584">
    <property type="component" value="Unassembled WGS sequence"/>
</dbReference>
<evidence type="ECO:0000313" key="2">
    <source>
        <dbReference type="EMBL" id="SEB12821.1"/>
    </source>
</evidence>
<dbReference type="InterPro" id="IPR014211">
    <property type="entry name" value="Spore_III_AD"/>
</dbReference>
<dbReference type="RefSeq" id="WP_028783176.1">
    <property type="nucleotide sequence ID" value="NZ_FNQR01000018.1"/>
</dbReference>
<feature type="transmembrane region" description="Helical" evidence="1">
    <location>
        <begin position="6"/>
        <end position="21"/>
    </location>
</feature>
<keyword evidence="1" id="KW-0472">Membrane</keyword>
<organism evidence="2 3">
    <name type="scientific">Thalassobacillus cyri</name>
    <dbReference type="NCBI Taxonomy" id="571932"/>
    <lineage>
        <taxon>Bacteria</taxon>
        <taxon>Bacillati</taxon>
        <taxon>Bacillota</taxon>
        <taxon>Bacilli</taxon>
        <taxon>Bacillales</taxon>
        <taxon>Bacillaceae</taxon>
        <taxon>Thalassobacillus</taxon>
    </lineage>
</organism>
<keyword evidence="1" id="KW-1133">Transmembrane helix</keyword>
<reference evidence="2 3" key="1">
    <citation type="submission" date="2016-10" db="EMBL/GenBank/DDBJ databases">
        <authorList>
            <person name="de Groot N.N."/>
        </authorList>
    </citation>
    <scope>NUCLEOTIDE SEQUENCE [LARGE SCALE GENOMIC DNA]</scope>
    <source>
        <strain evidence="2 3">CCM7597</strain>
    </source>
</reference>
<dbReference type="InterPro" id="IPR025664">
    <property type="entry name" value="Spore_III_AC/AD"/>
</dbReference>
<protein>
    <submittedName>
        <fullName evidence="2">Stage III sporulation protein AD</fullName>
    </submittedName>
</protein>
<sequence>MDILQIVAISIVSSILILLLKEQKSSLAFMLAIFTGLIIFLTLIQQISHIFLLIDYMAGKANIHGMYVETILKIIGIAYIAEFGAHLTKDAGLSSIASKIELAGKVFILLLSIPILTALIEAILGFFPG</sequence>
<keyword evidence="1" id="KW-0812">Transmembrane</keyword>
<feature type="transmembrane region" description="Helical" evidence="1">
    <location>
        <begin position="106"/>
        <end position="127"/>
    </location>
</feature>
<gene>
    <name evidence="2" type="ORF">SAMN05421743_11846</name>
</gene>
<dbReference type="AlphaFoldDB" id="A0A1H4GU10"/>
<evidence type="ECO:0000313" key="3">
    <source>
        <dbReference type="Proteomes" id="UP000198584"/>
    </source>
</evidence>
<feature type="transmembrane region" description="Helical" evidence="1">
    <location>
        <begin position="28"/>
        <end position="54"/>
    </location>
</feature>
<accession>A0A1H4GU10</accession>
<proteinExistence type="predicted"/>
<feature type="transmembrane region" description="Helical" evidence="1">
    <location>
        <begin position="66"/>
        <end position="85"/>
    </location>
</feature>
<evidence type="ECO:0000256" key="1">
    <source>
        <dbReference type="SAM" id="Phobius"/>
    </source>
</evidence>
<name>A0A1H4GU10_9BACI</name>
<dbReference type="EMBL" id="FNQR01000018">
    <property type="protein sequence ID" value="SEB12821.1"/>
    <property type="molecule type" value="Genomic_DNA"/>
</dbReference>
<dbReference type="Pfam" id="PF06686">
    <property type="entry name" value="SpoIIIAC"/>
    <property type="match status" value="2"/>
</dbReference>
<keyword evidence="3" id="KW-1185">Reference proteome</keyword>
<dbReference type="NCBIfam" id="TIGR02849">
    <property type="entry name" value="spore_III_AD"/>
    <property type="match status" value="1"/>
</dbReference>